<comment type="caution">
    <text evidence="2">The sequence shown here is derived from an EMBL/GenBank/DDBJ whole genome shotgun (WGS) entry which is preliminary data.</text>
</comment>
<reference evidence="2" key="1">
    <citation type="submission" date="2018-04" db="EMBL/GenBank/DDBJ databases">
        <title>Whole genome sequencing of Hypsizygus marmoreus.</title>
        <authorList>
            <person name="Choi I.-G."/>
            <person name="Min B."/>
            <person name="Kim J.-G."/>
            <person name="Kim S."/>
            <person name="Oh Y.-L."/>
            <person name="Kong W.-S."/>
            <person name="Park H."/>
            <person name="Jeong J."/>
            <person name="Song E.-S."/>
        </authorList>
    </citation>
    <scope>NUCLEOTIDE SEQUENCE [LARGE SCALE GENOMIC DNA]</scope>
    <source>
        <strain evidence="2">51987-8</strain>
    </source>
</reference>
<accession>A0A369JLQ9</accession>
<dbReference type="Gene3D" id="3.30.420.10">
    <property type="entry name" value="Ribonuclease H-like superfamily/Ribonuclease H"/>
    <property type="match status" value="1"/>
</dbReference>
<dbReference type="SUPFAM" id="SSF46689">
    <property type="entry name" value="Homeodomain-like"/>
    <property type="match status" value="1"/>
</dbReference>
<organism evidence="2 3">
    <name type="scientific">Hypsizygus marmoreus</name>
    <name type="common">White beech mushroom</name>
    <name type="synonym">Agaricus marmoreus</name>
    <dbReference type="NCBI Taxonomy" id="39966"/>
    <lineage>
        <taxon>Eukaryota</taxon>
        <taxon>Fungi</taxon>
        <taxon>Dikarya</taxon>
        <taxon>Basidiomycota</taxon>
        <taxon>Agaricomycotina</taxon>
        <taxon>Agaricomycetes</taxon>
        <taxon>Agaricomycetidae</taxon>
        <taxon>Agaricales</taxon>
        <taxon>Tricholomatineae</taxon>
        <taxon>Lyophyllaceae</taxon>
        <taxon>Hypsizygus</taxon>
    </lineage>
</organism>
<feature type="domain" description="Tc1-like transposase DDE" evidence="1">
    <location>
        <begin position="149"/>
        <end position="256"/>
    </location>
</feature>
<proteinExistence type="predicted"/>
<evidence type="ECO:0000313" key="2">
    <source>
        <dbReference type="EMBL" id="RDB20344.1"/>
    </source>
</evidence>
<dbReference type="NCBIfam" id="NF033545">
    <property type="entry name" value="transpos_IS630"/>
    <property type="match status" value="1"/>
</dbReference>
<dbReference type="GO" id="GO:0003676">
    <property type="term" value="F:nucleic acid binding"/>
    <property type="evidence" value="ECO:0007669"/>
    <property type="project" value="InterPro"/>
</dbReference>
<dbReference type="Pfam" id="PF13358">
    <property type="entry name" value="DDE_3"/>
    <property type="match status" value="1"/>
</dbReference>
<dbReference type="OrthoDB" id="2142724at2759"/>
<gene>
    <name evidence="2" type="ORF">Hypma_012691</name>
</gene>
<dbReference type="InterPro" id="IPR009057">
    <property type="entry name" value="Homeodomain-like_sf"/>
</dbReference>
<dbReference type="Proteomes" id="UP000076154">
    <property type="component" value="Unassembled WGS sequence"/>
</dbReference>
<dbReference type="InterPro" id="IPR036397">
    <property type="entry name" value="RNaseH_sf"/>
</dbReference>
<dbReference type="EMBL" id="LUEZ02000069">
    <property type="protein sequence ID" value="RDB20344.1"/>
    <property type="molecule type" value="Genomic_DNA"/>
</dbReference>
<name>A0A369JLQ9_HYPMA</name>
<protein>
    <recommendedName>
        <fullName evidence="1">Tc1-like transposase DDE domain-containing protein</fullName>
    </recommendedName>
</protein>
<dbReference type="PANTHER" id="PTHR46564">
    <property type="entry name" value="TRANSPOSASE"/>
    <property type="match status" value="1"/>
</dbReference>
<dbReference type="InterPro" id="IPR047655">
    <property type="entry name" value="Transpos_IS630-like"/>
</dbReference>
<sequence>MPRRQVSRDLKARIPVLFYEQNFTAKEICGLLGIKKSLVYSGLSYFTAYGVAYNPHVHKTGRRRLLCSDDVKFILSLVSRRHTIYLDEIQDELFKQRGITISIATLCRTLRRLDLTRKVVSARALERDDILRSAFMNRIAEEVPDPAMMMFVDEAARNRRSSQRAKGWAFLGKRCVQRKFFVRGERYSILPILTIDGIITYDIIPGSVTSERFLQFLHEMVIPLTNPYPGPRSVLILDNCSIHHSEEVRALVEDEARK</sequence>
<dbReference type="PANTHER" id="PTHR46564:SF1">
    <property type="entry name" value="TRANSPOSASE"/>
    <property type="match status" value="1"/>
</dbReference>
<dbReference type="InParanoid" id="A0A369JLQ9"/>
<evidence type="ECO:0000259" key="1">
    <source>
        <dbReference type="Pfam" id="PF13358"/>
    </source>
</evidence>
<keyword evidence="3" id="KW-1185">Reference proteome</keyword>
<evidence type="ECO:0000313" key="3">
    <source>
        <dbReference type="Proteomes" id="UP000076154"/>
    </source>
</evidence>
<dbReference type="AlphaFoldDB" id="A0A369JLQ9"/>
<dbReference type="InterPro" id="IPR038717">
    <property type="entry name" value="Tc1-like_DDE_dom"/>
</dbReference>